<reference evidence="1" key="2">
    <citation type="journal article" date="2014" name="ISME J.">
        <title>Microbial stratification in low pH oxic and suboxic macroscopic growths along an acid mine drainage.</title>
        <authorList>
            <person name="Mendez-Garcia C."/>
            <person name="Mesa V."/>
            <person name="Sprenger R.R."/>
            <person name="Richter M."/>
            <person name="Diez M.S."/>
            <person name="Solano J."/>
            <person name="Bargiela R."/>
            <person name="Golyshina O.V."/>
            <person name="Manteca A."/>
            <person name="Ramos J.L."/>
            <person name="Gallego J.R."/>
            <person name="Llorente I."/>
            <person name="Martins Dos Santos V.A."/>
            <person name="Jensen O.N."/>
            <person name="Pelaez A.I."/>
            <person name="Sanchez J."/>
            <person name="Ferrer M."/>
        </authorList>
    </citation>
    <scope>NUCLEOTIDE SEQUENCE</scope>
</reference>
<protein>
    <submittedName>
        <fullName evidence="1">Peptidase C26</fullName>
    </submittedName>
</protein>
<comment type="caution">
    <text evidence="1">The sequence shown here is derived from an EMBL/GenBank/DDBJ whole genome shotgun (WGS) entry which is preliminary data.</text>
</comment>
<dbReference type="AlphaFoldDB" id="T1AK96"/>
<sequence>FSDKDFSEDIAQWDFLDGILISGSGPDIPPSFYGKNKEIENNDWMVDERFLFEKALIKNQRTMPLPVWGSVADFRC</sequence>
<proteinExistence type="predicted"/>
<feature type="non-terminal residue" evidence="1">
    <location>
        <position position="1"/>
    </location>
</feature>
<dbReference type="Pfam" id="PF07722">
    <property type="entry name" value="Peptidase_C26"/>
    <property type="match status" value="1"/>
</dbReference>
<dbReference type="Gene3D" id="3.40.50.880">
    <property type="match status" value="1"/>
</dbReference>
<accession>T1AK96</accession>
<evidence type="ECO:0000313" key="1">
    <source>
        <dbReference type="EMBL" id="EQD57762.1"/>
    </source>
</evidence>
<reference evidence="1" key="1">
    <citation type="submission" date="2013-08" db="EMBL/GenBank/DDBJ databases">
        <authorList>
            <person name="Mendez C."/>
            <person name="Richter M."/>
            <person name="Ferrer M."/>
            <person name="Sanchez J."/>
        </authorList>
    </citation>
    <scope>NUCLEOTIDE SEQUENCE</scope>
</reference>
<name>T1AK96_9ZZZZ</name>
<organism evidence="1">
    <name type="scientific">mine drainage metagenome</name>
    <dbReference type="NCBI Taxonomy" id="410659"/>
    <lineage>
        <taxon>unclassified sequences</taxon>
        <taxon>metagenomes</taxon>
        <taxon>ecological metagenomes</taxon>
    </lineage>
</organism>
<dbReference type="InterPro" id="IPR029062">
    <property type="entry name" value="Class_I_gatase-like"/>
</dbReference>
<dbReference type="GO" id="GO:0016787">
    <property type="term" value="F:hydrolase activity"/>
    <property type="evidence" value="ECO:0007669"/>
    <property type="project" value="InterPro"/>
</dbReference>
<gene>
    <name evidence="1" type="ORF">B1A_11095</name>
</gene>
<dbReference type="InterPro" id="IPR011697">
    <property type="entry name" value="Peptidase_C26"/>
</dbReference>
<dbReference type="EMBL" id="AUZX01007917">
    <property type="protein sequence ID" value="EQD57762.1"/>
    <property type="molecule type" value="Genomic_DNA"/>
</dbReference>